<organism evidence="1 2">
    <name type="scientific">Caenorhabditis angaria</name>
    <dbReference type="NCBI Taxonomy" id="860376"/>
    <lineage>
        <taxon>Eukaryota</taxon>
        <taxon>Metazoa</taxon>
        <taxon>Ecdysozoa</taxon>
        <taxon>Nematoda</taxon>
        <taxon>Chromadorea</taxon>
        <taxon>Rhabditida</taxon>
        <taxon>Rhabditina</taxon>
        <taxon>Rhabditomorpha</taxon>
        <taxon>Rhabditoidea</taxon>
        <taxon>Rhabditidae</taxon>
        <taxon>Peloderinae</taxon>
        <taxon>Caenorhabditis</taxon>
    </lineage>
</organism>
<evidence type="ECO:0000313" key="2">
    <source>
        <dbReference type="Proteomes" id="UP001152747"/>
    </source>
</evidence>
<comment type="caution">
    <text evidence="1">The sequence shown here is derived from an EMBL/GenBank/DDBJ whole genome shotgun (WGS) entry which is preliminary data.</text>
</comment>
<dbReference type="AlphaFoldDB" id="A0A9P1IDU3"/>
<name>A0A9P1IDU3_9PELO</name>
<protein>
    <submittedName>
        <fullName evidence="1">Uncharacterized protein</fullName>
    </submittedName>
</protein>
<gene>
    <name evidence="1" type="ORF">CAMP_LOCUS5976</name>
</gene>
<evidence type="ECO:0000313" key="1">
    <source>
        <dbReference type="EMBL" id="CAI5443339.1"/>
    </source>
</evidence>
<sequence length="140" mass="16631">MTSENWLEWMKKAEKCTGFGISGTEHLYFDMKIGNEIKYHIVYHEQLGSKTKIDYEIGMGDDKRKIVEYEDGNHVDVMIKYVKKFLEQYGDKMQFFDCSCHYRNKQVIDTLKIKHLPNLRSVRFANDVIVQKSEFANKFD</sequence>
<proteinExistence type="predicted"/>
<dbReference type="Proteomes" id="UP001152747">
    <property type="component" value="Unassembled WGS sequence"/>
</dbReference>
<accession>A0A9P1IDU3</accession>
<keyword evidence="2" id="KW-1185">Reference proteome</keyword>
<dbReference type="EMBL" id="CANHGI010000002">
    <property type="protein sequence ID" value="CAI5443339.1"/>
    <property type="molecule type" value="Genomic_DNA"/>
</dbReference>
<reference evidence="1" key="1">
    <citation type="submission" date="2022-11" db="EMBL/GenBank/DDBJ databases">
        <authorList>
            <person name="Kikuchi T."/>
        </authorList>
    </citation>
    <scope>NUCLEOTIDE SEQUENCE</scope>
    <source>
        <strain evidence="1">PS1010</strain>
    </source>
</reference>